<evidence type="ECO:0000313" key="2">
    <source>
        <dbReference type="Proteomes" id="UP000600799"/>
    </source>
</evidence>
<sequence>MARQQPIRDVDSAISAGASATLTYADIASMADAAEAVLRVQVKKASRLKPEQAPGLAPGMARLLVEARTQTVLSGPAMGETVRYLADVPLDAKGKVPKLSKAVMLLFARTVPGRPGEISLVDAGAQIAWSGETEMRTRAILTEMLSPDAAPRIKGVREVLFVPGNLIGEGETQVFLQTENNAPVSLSVVRRPGMERTWGVSLSEIVDQASRPPARDTLTWYRLACSLPATMPAGASLSGSAAQVRAAAEDYAFVIAQLGECSRSRPAVAR</sequence>
<comment type="caution">
    <text evidence="1">The sequence shown here is derived from an EMBL/GenBank/DDBJ whole genome shotgun (WGS) entry which is preliminary data.</text>
</comment>
<protein>
    <submittedName>
        <fullName evidence="1">Uncharacterized protein</fullName>
    </submittedName>
</protein>
<name>A0ABS0HGA5_9SPHN</name>
<organism evidence="1 2">
    <name type="scientific">Novosphingobium jiangmenense</name>
    <dbReference type="NCBI Taxonomy" id="2791981"/>
    <lineage>
        <taxon>Bacteria</taxon>
        <taxon>Pseudomonadati</taxon>
        <taxon>Pseudomonadota</taxon>
        <taxon>Alphaproteobacteria</taxon>
        <taxon>Sphingomonadales</taxon>
        <taxon>Sphingomonadaceae</taxon>
        <taxon>Novosphingobium</taxon>
    </lineage>
</organism>
<gene>
    <name evidence="1" type="ORF">I2488_08560</name>
</gene>
<dbReference type="Proteomes" id="UP000600799">
    <property type="component" value="Unassembled WGS sequence"/>
</dbReference>
<evidence type="ECO:0000313" key="1">
    <source>
        <dbReference type="EMBL" id="MBF9151055.1"/>
    </source>
</evidence>
<dbReference type="EMBL" id="JADQDC010000004">
    <property type="protein sequence ID" value="MBF9151055.1"/>
    <property type="molecule type" value="Genomic_DNA"/>
</dbReference>
<reference evidence="1 2" key="1">
    <citation type="submission" date="2020-11" db="EMBL/GenBank/DDBJ databases">
        <title>The genome sequence of Novosphingobium sp. 1Y9A.</title>
        <authorList>
            <person name="Liu Y."/>
        </authorList>
    </citation>
    <scope>NUCLEOTIDE SEQUENCE [LARGE SCALE GENOMIC DNA]</scope>
    <source>
        <strain evidence="1 2">1Y9A</strain>
    </source>
</reference>
<proteinExistence type="predicted"/>
<accession>A0ABS0HGA5</accession>
<keyword evidence="2" id="KW-1185">Reference proteome</keyword>